<name>A0A644UIP1_9ZZZZ</name>
<proteinExistence type="predicted"/>
<organism evidence="2">
    <name type="scientific">bioreactor metagenome</name>
    <dbReference type="NCBI Taxonomy" id="1076179"/>
    <lineage>
        <taxon>unclassified sequences</taxon>
        <taxon>metagenomes</taxon>
        <taxon>ecological metagenomes</taxon>
    </lineage>
</organism>
<dbReference type="AlphaFoldDB" id="A0A644UIP1"/>
<evidence type="ECO:0000313" key="2">
    <source>
        <dbReference type="EMBL" id="MPL78878.1"/>
    </source>
</evidence>
<dbReference type="Pfam" id="PF13847">
    <property type="entry name" value="Methyltransf_31"/>
    <property type="match status" value="1"/>
</dbReference>
<dbReference type="SUPFAM" id="SSF53335">
    <property type="entry name" value="S-adenosyl-L-methionine-dependent methyltransferases"/>
    <property type="match status" value="1"/>
</dbReference>
<dbReference type="Gene3D" id="3.40.50.150">
    <property type="entry name" value="Vaccinia Virus protein VP39"/>
    <property type="match status" value="1"/>
</dbReference>
<reference evidence="2" key="1">
    <citation type="submission" date="2019-08" db="EMBL/GenBank/DDBJ databases">
        <authorList>
            <person name="Kucharzyk K."/>
            <person name="Murdoch R.W."/>
            <person name="Higgins S."/>
            <person name="Loffler F."/>
        </authorList>
    </citation>
    <scope>NUCLEOTIDE SEQUENCE</scope>
</reference>
<evidence type="ECO:0000259" key="1">
    <source>
        <dbReference type="Pfam" id="PF13847"/>
    </source>
</evidence>
<sequence>MSIQNIQGLKFPDEYFIKFFFKYKLHTQKNLTYLELGCSNGCNLNLPYQYNNNVIGVDFNNELIKFAKENFINLKQQEKYQFYNDDMRKFCNNNKDINADVLVLPNSIYYIPKNDFIKLLKDIKVNNLIKKEIPFFIRFREIDDFRNHKGTKIEENSYILENGITGEDGAFCKFYTKQEIIDLLEKELNLRDFQTMSIKYENIQNGVKVNNSDVVIWGTIN</sequence>
<comment type="caution">
    <text evidence="2">The sequence shown here is derived from an EMBL/GenBank/DDBJ whole genome shotgun (WGS) entry which is preliminary data.</text>
</comment>
<dbReference type="InterPro" id="IPR029063">
    <property type="entry name" value="SAM-dependent_MTases_sf"/>
</dbReference>
<gene>
    <name evidence="2" type="ORF">SDC9_24748</name>
</gene>
<dbReference type="CDD" id="cd02440">
    <property type="entry name" value="AdoMet_MTases"/>
    <property type="match status" value="1"/>
</dbReference>
<accession>A0A644UIP1</accession>
<feature type="domain" description="Methyltransferase" evidence="1">
    <location>
        <begin position="28"/>
        <end position="115"/>
    </location>
</feature>
<dbReference type="EMBL" id="VSSQ01000120">
    <property type="protein sequence ID" value="MPL78878.1"/>
    <property type="molecule type" value="Genomic_DNA"/>
</dbReference>
<protein>
    <recommendedName>
        <fullName evidence="1">Methyltransferase domain-containing protein</fullName>
    </recommendedName>
</protein>
<dbReference type="InterPro" id="IPR025714">
    <property type="entry name" value="Methyltranfer_dom"/>
</dbReference>